<dbReference type="InterPro" id="IPR050862">
    <property type="entry name" value="RdRp_reductase_class-2"/>
</dbReference>
<evidence type="ECO:0000256" key="4">
    <source>
        <dbReference type="ARBA" id="ARBA00014409"/>
    </source>
</evidence>
<feature type="region of interest" description="Disordered" evidence="14">
    <location>
        <begin position="1"/>
        <end position="47"/>
    </location>
</feature>
<comment type="function">
    <text evidence="11 13">Catalyzes the reduction of ribonucleotides to deoxyribonucleotides. May function to provide a pool of deoxyribonucleotide precursors for DNA repair during oxygen limitation and/or for immediate growth after restoration of oxygen.</text>
</comment>
<dbReference type="CDD" id="cd02888">
    <property type="entry name" value="RNR_II_dimer"/>
    <property type="match status" value="1"/>
</dbReference>
<evidence type="ECO:0000256" key="14">
    <source>
        <dbReference type="SAM" id="MobiDB-lite"/>
    </source>
</evidence>
<keyword evidence="19" id="KW-1185">Reference proteome</keyword>
<evidence type="ECO:0000256" key="11">
    <source>
        <dbReference type="ARBA" id="ARBA00025437"/>
    </source>
</evidence>
<dbReference type="GO" id="GO:0031419">
    <property type="term" value="F:cobalamin binding"/>
    <property type="evidence" value="ECO:0007669"/>
    <property type="project" value="UniProtKB-KW"/>
</dbReference>
<dbReference type="AlphaFoldDB" id="C7QD28"/>
<dbReference type="SUPFAM" id="SSF51998">
    <property type="entry name" value="PFL-like glycyl radical enzymes"/>
    <property type="match status" value="1"/>
</dbReference>
<keyword evidence="5 13" id="KW-0846">Cobalamin</keyword>
<feature type="domain" description="TSCPD" evidence="17">
    <location>
        <begin position="777"/>
        <end position="877"/>
    </location>
</feature>
<feature type="domain" description="Ribonucleotide reductase large subunit C-terminal" evidence="15">
    <location>
        <begin position="182"/>
        <end position="717"/>
    </location>
</feature>
<evidence type="ECO:0000313" key="19">
    <source>
        <dbReference type="Proteomes" id="UP000000851"/>
    </source>
</evidence>
<dbReference type="InterPro" id="IPR013344">
    <property type="entry name" value="RNR_NrdJ/NrdZ"/>
</dbReference>
<dbReference type="FunFam" id="3.20.70.20:FF:000007">
    <property type="entry name" value="Vitamin B12-dependent ribonucleotide reductase"/>
    <property type="match status" value="1"/>
</dbReference>
<dbReference type="Pfam" id="PF12637">
    <property type="entry name" value="TSCPD"/>
    <property type="match status" value="1"/>
</dbReference>
<dbReference type="Pfam" id="PF08471">
    <property type="entry name" value="Ribonuc_red_2_N"/>
    <property type="match status" value="1"/>
</dbReference>
<evidence type="ECO:0000256" key="3">
    <source>
        <dbReference type="ARBA" id="ARBA00012274"/>
    </source>
</evidence>
<dbReference type="InterPro" id="IPR000788">
    <property type="entry name" value="RNR_lg_C"/>
</dbReference>
<evidence type="ECO:0000313" key="18">
    <source>
        <dbReference type="EMBL" id="ACU70738.1"/>
    </source>
</evidence>
<keyword evidence="8 13" id="KW-0560">Oxidoreductase</keyword>
<dbReference type="NCBIfam" id="TIGR02504">
    <property type="entry name" value="NrdJ_Z"/>
    <property type="match status" value="1"/>
</dbReference>
<evidence type="ECO:0000256" key="12">
    <source>
        <dbReference type="ARBA" id="ARBA00047754"/>
    </source>
</evidence>
<dbReference type="GO" id="GO:0000166">
    <property type="term" value="F:nucleotide binding"/>
    <property type="evidence" value="ECO:0007669"/>
    <property type="project" value="UniProtKB-KW"/>
</dbReference>
<feature type="domain" description="Ribonucleotide reductase class II vitamin B12-dependent N-terminal" evidence="16">
    <location>
        <begin position="71"/>
        <end position="161"/>
    </location>
</feature>
<evidence type="ECO:0000256" key="8">
    <source>
        <dbReference type="ARBA" id="ARBA00023002"/>
    </source>
</evidence>
<dbReference type="InterPro" id="IPR013678">
    <property type="entry name" value="RNR_2_N"/>
</dbReference>
<accession>C7QD28</accession>
<dbReference type="GO" id="GO:0071897">
    <property type="term" value="P:DNA biosynthetic process"/>
    <property type="evidence" value="ECO:0007669"/>
    <property type="project" value="UniProtKB-KW"/>
</dbReference>
<dbReference type="PANTHER" id="PTHR43371:SF1">
    <property type="entry name" value="RIBONUCLEOSIDE-DIPHOSPHATE REDUCTASE"/>
    <property type="match status" value="1"/>
</dbReference>
<dbReference type="InterPro" id="IPR024434">
    <property type="entry name" value="TSCPD_dom"/>
</dbReference>
<dbReference type="EC" id="1.17.4.1" evidence="3 13"/>
<evidence type="ECO:0000256" key="13">
    <source>
        <dbReference type="RuleBase" id="RU364064"/>
    </source>
</evidence>
<gene>
    <name evidence="18" type="ordered locus">Caci_1817</name>
</gene>
<comment type="catalytic activity">
    <reaction evidence="12 13">
        <text>a 2'-deoxyribonucleoside 5'-diphosphate + [thioredoxin]-disulfide + H2O = a ribonucleoside 5'-diphosphate + [thioredoxin]-dithiol</text>
        <dbReference type="Rhea" id="RHEA:23252"/>
        <dbReference type="Rhea" id="RHEA-COMP:10698"/>
        <dbReference type="Rhea" id="RHEA-COMP:10700"/>
        <dbReference type="ChEBI" id="CHEBI:15377"/>
        <dbReference type="ChEBI" id="CHEBI:29950"/>
        <dbReference type="ChEBI" id="CHEBI:50058"/>
        <dbReference type="ChEBI" id="CHEBI:57930"/>
        <dbReference type="ChEBI" id="CHEBI:73316"/>
        <dbReference type="EC" id="1.17.4.1"/>
    </reaction>
</comment>
<keyword evidence="10 13" id="KW-0170">Cobalt</keyword>
<keyword evidence="7 13" id="KW-0547">Nucleotide-binding</keyword>
<feature type="compositionally biased region" description="Low complexity" evidence="14">
    <location>
        <begin position="1"/>
        <end position="18"/>
    </location>
</feature>
<reference evidence="18 19" key="1">
    <citation type="journal article" date="2009" name="Stand. Genomic Sci.">
        <title>Complete genome sequence of Catenulispora acidiphila type strain (ID 139908).</title>
        <authorList>
            <person name="Copeland A."/>
            <person name="Lapidus A."/>
            <person name="Glavina Del Rio T."/>
            <person name="Nolan M."/>
            <person name="Lucas S."/>
            <person name="Chen F."/>
            <person name="Tice H."/>
            <person name="Cheng J.F."/>
            <person name="Bruce D."/>
            <person name="Goodwin L."/>
            <person name="Pitluck S."/>
            <person name="Mikhailova N."/>
            <person name="Pati A."/>
            <person name="Ivanova N."/>
            <person name="Mavromatis K."/>
            <person name="Chen A."/>
            <person name="Palaniappan K."/>
            <person name="Chain P."/>
            <person name="Land M."/>
            <person name="Hauser L."/>
            <person name="Chang Y.J."/>
            <person name="Jeffries C.D."/>
            <person name="Chertkov O."/>
            <person name="Brettin T."/>
            <person name="Detter J.C."/>
            <person name="Han C."/>
            <person name="Ali Z."/>
            <person name="Tindall B.J."/>
            <person name="Goker M."/>
            <person name="Bristow J."/>
            <person name="Eisen J.A."/>
            <person name="Markowitz V."/>
            <person name="Hugenholtz P."/>
            <person name="Kyrpides N.C."/>
            <person name="Klenk H.P."/>
        </authorList>
    </citation>
    <scope>NUCLEOTIDE SEQUENCE [LARGE SCALE GENOMIC DNA]</scope>
    <source>
        <strain evidence="19">DSM 44928 / JCM 14897 / NBRC 102108 / NRRL B-24433 / ID139908</strain>
    </source>
</reference>
<name>C7QD28_CATAD</name>
<keyword evidence="6 13" id="KW-0237">DNA synthesis</keyword>
<evidence type="ECO:0000256" key="7">
    <source>
        <dbReference type="ARBA" id="ARBA00022741"/>
    </source>
</evidence>
<sequence length="994" mass="107540">MTETASGPRGAASARGNGKAPMKPGQVVPAPGVSHEAKAPAKGGKGMTIQRIHTKPGVHPYDEVVWERRDVVMTNWRDGSVNFEQKGVEFPGFWSVNAANIVTTKYFRGAVGTPVREWSLKQLIDRIVKTYRKGGEDHGYFATPQDAEIFEHELAHALLHQMFAFNSPVWFNVGTKSPQQVSACFILSVDDSMDSILNWYREEGLIFKGGSGAGLNLSRIRSSKELLSSGGNASGPVSFMRGADASAGTIKSGGATRRAAKMVVLDVDHPDIEEFVQTKAREEDKIRALRDAGFDMDLGGKDITSVQYQNANNSVRVTDEFMHAVQNTERFGLRARQTGEVIETLDAKQLFRDIAKAAWECADPGLQYDDTINAWHTNPETGRITASNPCSEYLSLDNSSCNLASLNLMKFLREDDTFDTETFVKMVELVITAMDISISFADFPTPEIGQTTRDFRQLGIGYANLGALLMATGHAYDSEGGRAIAAAITSLMTGVAYRRSAELAGVVGPYNGFARNAKPHAAVMRKHADAADAYVPFEDFDKQILELSRTEWQRGNEIGAANGWRNAQASLLAPTGTIGFMMDVDTTGVEPDLALVKFKKLVGGGSMQIVNNTVPRALKRLGYQQEQIEAIVEYIGEQGHVVDAPGLKPEHYSVFDCAMGERSIAPMGHVRMMAAIQPFLSGAISKTVNMPEEASIEDVEEIYFEGWKLGLKALAIYRNNCKVGQPLQDAKGQKAAAAAAASVAAATAPAAATATGTSPAAATLYAQPVRKRLGKNRRGITSSFSVGGAEGYMTANSYTDGDLGEVFLKMSKQGSTLAGMMDAFSIAISVGLQYGVPLETYVAKFTNMRFEPAGMTDDPDVRMAQSIIDYIFRRLALDHLDFDTRAAYGIYTNEERQRQLETGSYLPDEDQQLDHETLAQSAPIEHRTEPAAPAKKTDPTTLPAPKSIGSSTELLEAKLGYAADAPLCLTCGTKMRPSGSCYVCEGCGSTSGCS</sequence>
<keyword evidence="9" id="KW-1015">Disulfide bond</keyword>
<comment type="cofactor">
    <cofactor evidence="1 13">
        <name>adenosylcob(III)alamin</name>
        <dbReference type="ChEBI" id="CHEBI:18408"/>
    </cofactor>
</comment>
<dbReference type="RefSeq" id="WP_012786032.1">
    <property type="nucleotide sequence ID" value="NC_013131.1"/>
</dbReference>
<comment type="similarity">
    <text evidence="2 13">Belongs to the ribonucleoside diphosphate reductase class-2 family.</text>
</comment>
<feature type="region of interest" description="Disordered" evidence="14">
    <location>
        <begin position="920"/>
        <end position="948"/>
    </location>
</feature>
<dbReference type="Gene3D" id="3.20.70.20">
    <property type="match status" value="1"/>
</dbReference>
<dbReference type="PANTHER" id="PTHR43371">
    <property type="entry name" value="VITAMIN B12-DEPENDENT RIBONUCLEOTIDE REDUCTASE"/>
    <property type="match status" value="1"/>
</dbReference>
<evidence type="ECO:0000259" key="15">
    <source>
        <dbReference type="Pfam" id="PF02867"/>
    </source>
</evidence>
<dbReference type="Proteomes" id="UP000000851">
    <property type="component" value="Chromosome"/>
</dbReference>
<dbReference type="KEGG" id="cai:Caci_1817"/>
<dbReference type="NCBIfam" id="NF005122">
    <property type="entry name" value="PRK06556.1"/>
    <property type="match status" value="1"/>
</dbReference>
<dbReference type="HOGENOM" id="CLU_000404_0_1_11"/>
<dbReference type="PRINTS" id="PR01183">
    <property type="entry name" value="RIBORDTASEM1"/>
</dbReference>
<dbReference type="eggNOG" id="COG0209">
    <property type="taxonomic scope" value="Bacteria"/>
</dbReference>
<protein>
    <recommendedName>
        <fullName evidence="4 13">Vitamin B12-dependent ribonucleotide reductase</fullName>
        <ecNumber evidence="3 13">1.17.4.1</ecNumber>
    </recommendedName>
</protein>
<evidence type="ECO:0000256" key="9">
    <source>
        <dbReference type="ARBA" id="ARBA00023157"/>
    </source>
</evidence>
<proteinExistence type="inferred from homology"/>
<evidence type="ECO:0000256" key="2">
    <source>
        <dbReference type="ARBA" id="ARBA00007405"/>
    </source>
</evidence>
<dbReference type="InParanoid" id="C7QD28"/>
<evidence type="ECO:0000259" key="17">
    <source>
        <dbReference type="Pfam" id="PF12637"/>
    </source>
</evidence>
<evidence type="ECO:0000256" key="5">
    <source>
        <dbReference type="ARBA" id="ARBA00022628"/>
    </source>
</evidence>
<dbReference type="Pfam" id="PF02867">
    <property type="entry name" value="Ribonuc_red_lgC"/>
    <property type="match status" value="1"/>
</dbReference>
<dbReference type="EMBL" id="CP001700">
    <property type="protein sequence ID" value="ACU70738.1"/>
    <property type="molecule type" value="Genomic_DNA"/>
</dbReference>
<dbReference type="OrthoDB" id="9762933at2"/>
<evidence type="ECO:0000256" key="10">
    <source>
        <dbReference type="ARBA" id="ARBA00023285"/>
    </source>
</evidence>
<evidence type="ECO:0000259" key="16">
    <source>
        <dbReference type="Pfam" id="PF08471"/>
    </source>
</evidence>
<evidence type="ECO:0000256" key="1">
    <source>
        <dbReference type="ARBA" id="ARBA00001922"/>
    </source>
</evidence>
<dbReference type="FunCoup" id="C7QD28">
    <property type="interactions" value="247"/>
</dbReference>
<evidence type="ECO:0000256" key="6">
    <source>
        <dbReference type="ARBA" id="ARBA00022634"/>
    </source>
</evidence>
<dbReference type="GO" id="GO:0004748">
    <property type="term" value="F:ribonucleoside-diphosphate reductase activity, thioredoxin disulfide as acceptor"/>
    <property type="evidence" value="ECO:0007669"/>
    <property type="project" value="UniProtKB-EC"/>
</dbReference>
<dbReference type="GO" id="GO:0050897">
    <property type="term" value="F:cobalt ion binding"/>
    <property type="evidence" value="ECO:0007669"/>
    <property type="project" value="InterPro"/>
</dbReference>
<dbReference type="STRING" id="479433.Caci_1817"/>
<organism evidence="18 19">
    <name type="scientific">Catenulispora acidiphila (strain DSM 44928 / JCM 14897 / NBRC 102108 / NRRL B-24433 / ID139908)</name>
    <dbReference type="NCBI Taxonomy" id="479433"/>
    <lineage>
        <taxon>Bacteria</taxon>
        <taxon>Bacillati</taxon>
        <taxon>Actinomycetota</taxon>
        <taxon>Actinomycetes</taxon>
        <taxon>Catenulisporales</taxon>
        <taxon>Catenulisporaceae</taxon>
        <taxon>Catenulispora</taxon>
    </lineage>
</organism>